<reference evidence="1 2" key="2">
    <citation type="submission" date="2018-11" db="EMBL/GenBank/DDBJ databases">
        <authorList>
            <consortium name="Pathogen Informatics"/>
        </authorList>
    </citation>
    <scope>NUCLEOTIDE SEQUENCE [LARGE SCALE GENOMIC DNA]</scope>
</reference>
<evidence type="ECO:0000313" key="3">
    <source>
        <dbReference type="WBParaSite" id="OFLC_0001010301-mRNA-1"/>
    </source>
</evidence>
<keyword evidence="2" id="KW-1185">Reference proteome</keyword>
<dbReference type="Proteomes" id="UP000267606">
    <property type="component" value="Unassembled WGS sequence"/>
</dbReference>
<reference evidence="3" key="1">
    <citation type="submission" date="2016-06" db="UniProtKB">
        <authorList>
            <consortium name="WormBaseParasite"/>
        </authorList>
    </citation>
    <scope>IDENTIFICATION</scope>
</reference>
<dbReference type="STRING" id="387005.A0A183HRJ2"/>
<dbReference type="EMBL" id="UZAJ01013124">
    <property type="protein sequence ID" value="VDO65832.1"/>
    <property type="molecule type" value="Genomic_DNA"/>
</dbReference>
<accession>A0A183HRJ2</accession>
<gene>
    <name evidence="1" type="ORF">OFLC_LOCUS10102</name>
</gene>
<dbReference type="WBParaSite" id="OFLC_0001010301-mRNA-1">
    <property type="protein sequence ID" value="OFLC_0001010301-mRNA-1"/>
    <property type="gene ID" value="OFLC_0001010301"/>
</dbReference>
<evidence type="ECO:0000313" key="1">
    <source>
        <dbReference type="EMBL" id="VDO65832.1"/>
    </source>
</evidence>
<name>A0A183HRJ2_9BILA</name>
<proteinExistence type="predicted"/>
<protein>
    <submittedName>
        <fullName evidence="3">Overexpressed in colon carcinoma 1 protein</fullName>
    </submittedName>
</protein>
<sequence>MSGCSWNENGEELQLNGSDDINENCCHRRAVSSGEPSLDGSVDEERAALSDSDLAGVARIQVIFCYSLTRSFRLEKKKSSMIGSRF</sequence>
<organism evidence="3">
    <name type="scientific">Onchocerca flexuosa</name>
    <dbReference type="NCBI Taxonomy" id="387005"/>
    <lineage>
        <taxon>Eukaryota</taxon>
        <taxon>Metazoa</taxon>
        <taxon>Ecdysozoa</taxon>
        <taxon>Nematoda</taxon>
        <taxon>Chromadorea</taxon>
        <taxon>Rhabditida</taxon>
        <taxon>Spirurina</taxon>
        <taxon>Spiruromorpha</taxon>
        <taxon>Filarioidea</taxon>
        <taxon>Onchocercidae</taxon>
        <taxon>Onchocerca</taxon>
    </lineage>
</organism>
<evidence type="ECO:0000313" key="2">
    <source>
        <dbReference type="Proteomes" id="UP000267606"/>
    </source>
</evidence>
<dbReference type="AlphaFoldDB" id="A0A183HRJ2"/>